<keyword evidence="5" id="KW-1185">Reference proteome</keyword>
<dbReference type="InterPro" id="IPR035979">
    <property type="entry name" value="RBD_domain_sf"/>
</dbReference>
<protein>
    <recommendedName>
        <fullName evidence="3">RRM domain-containing protein</fullName>
    </recommendedName>
</protein>
<dbReference type="Proteomes" id="UP000077202">
    <property type="component" value="Unassembled WGS sequence"/>
</dbReference>
<reference evidence="4" key="1">
    <citation type="submission" date="2016-03" db="EMBL/GenBank/DDBJ databases">
        <title>Mechanisms controlling the formation of the plant cell surface in tip-growing cells are functionally conserved among land plants.</title>
        <authorList>
            <person name="Honkanen S."/>
            <person name="Jones V.A."/>
            <person name="Morieri G."/>
            <person name="Champion C."/>
            <person name="Hetherington A.J."/>
            <person name="Kelly S."/>
            <person name="Saint-Marcoux D."/>
            <person name="Proust H."/>
            <person name="Prescott H."/>
            <person name="Dolan L."/>
        </authorList>
    </citation>
    <scope>NUCLEOTIDE SEQUENCE [LARGE SCALE GENOMIC DNA]</scope>
    <source>
        <tissue evidence="4">Whole gametophyte</tissue>
    </source>
</reference>
<feature type="compositionally biased region" description="Polar residues" evidence="2">
    <location>
        <begin position="195"/>
        <end position="218"/>
    </location>
</feature>
<dbReference type="InterPro" id="IPR000504">
    <property type="entry name" value="RRM_dom"/>
</dbReference>
<evidence type="ECO:0000259" key="3">
    <source>
        <dbReference type="Pfam" id="PF00076"/>
    </source>
</evidence>
<dbReference type="PANTHER" id="PTHR10501">
    <property type="entry name" value="U1 SMALL NUCLEAR RIBONUCLEOPROTEIN A/U2 SMALL NUCLEAR RIBONUCLEOPROTEIN B"/>
    <property type="match status" value="1"/>
</dbReference>
<feature type="domain" description="RRM" evidence="3">
    <location>
        <begin position="123"/>
        <end position="165"/>
    </location>
</feature>
<sequence>MAMAARDALQNLVFDSETNSVLRAEMAKKNLYVKRGDTGGSEPATYDPSKRMRTGGDYSAPQYAAPSAFVPPAAPTWGPQSYIPPSAPYDPYGGYSVAQVPPVAPAGYAPVQNTKDNPPCNTLFIGNLGEATSEAELRGLFSGQPGFRQMKVLRQGKSTVCFIEFGPSSVFVLDLFLLTYSKNPYGRKREGMGTGAQQSDGVVAPTQASQVKLETTPATAVPELNGGPEIALAPVLPPPSSVKSEQPQAV</sequence>
<feature type="region of interest" description="Disordered" evidence="2">
    <location>
        <begin position="189"/>
        <end position="250"/>
    </location>
</feature>
<comment type="caution">
    <text evidence="4">The sequence shown here is derived from an EMBL/GenBank/DDBJ whole genome shotgun (WGS) entry which is preliminary data.</text>
</comment>
<dbReference type="AlphaFoldDB" id="A0A176WP69"/>
<evidence type="ECO:0000256" key="2">
    <source>
        <dbReference type="SAM" id="MobiDB-lite"/>
    </source>
</evidence>
<dbReference type="InterPro" id="IPR012677">
    <property type="entry name" value="Nucleotide-bd_a/b_plait_sf"/>
</dbReference>
<evidence type="ECO:0000256" key="1">
    <source>
        <dbReference type="ARBA" id="ARBA00022884"/>
    </source>
</evidence>
<accession>A0A176WP69</accession>
<organism evidence="4 5">
    <name type="scientific">Marchantia polymorpha subsp. ruderalis</name>
    <dbReference type="NCBI Taxonomy" id="1480154"/>
    <lineage>
        <taxon>Eukaryota</taxon>
        <taxon>Viridiplantae</taxon>
        <taxon>Streptophyta</taxon>
        <taxon>Embryophyta</taxon>
        <taxon>Marchantiophyta</taxon>
        <taxon>Marchantiopsida</taxon>
        <taxon>Marchantiidae</taxon>
        <taxon>Marchantiales</taxon>
        <taxon>Marchantiaceae</taxon>
        <taxon>Marchantia</taxon>
    </lineage>
</organism>
<feature type="compositionally biased region" description="Polar residues" evidence="2">
    <location>
        <begin position="241"/>
        <end position="250"/>
    </location>
</feature>
<dbReference type="Pfam" id="PF00076">
    <property type="entry name" value="RRM_1"/>
    <property type="match status" value="1"/>
</dbReference>
<evidence type="ECO:0000313" key="5">
    <source>
        <dbReference type="Proteomes" id="UP000077202"/>
    </source>
</evidence>
<gene>
    <name evidence="4" type="ORF">AXG93_2528s2180</name>
</gene>
<dbReference type="SUPFAM" id="SSF54928">
    <property type="entry name" value="RNA-binding domain, RBD"/>
    <property type="match status" value="1"/>
</dbReference>
<proteinExistence type="predicted"/>
<dbReference type="GO" id="GO:0003723">
    <property type="term" value="F:RNA binding"/>
    <property type="evidence" value="ECO:0007669"/>
    <property type="project" value="UniProtKB-KW"/>
</dbReference>
<keyword evidence="1" id="KW-0694">RNA-binding</keyword>
<evidence type="ECO:0000313" key="4">
    <source>
        <dbReference type="EMBL" id="OAE34849.1"/>
    </source>
</evidence>
<name>A0A176WP69_MARPO</name>
<dbReference type="Gene3D" id="3.30.70.330">
    <property type="match status" value="1"/>
</dbReference>
<dbReference type="EMBL" id="LVLJ01000312">
    <property type="protein sequence ID" value="OAE34849.1"/>
    <property type="molecule type" value="Genomic_DNA"/>
</dbReference>